<dbReference type="OrthoDB" id="995477at2759"/>
<evidence type="ECO:0000259" key="2">
    <source>
        <dbReference type="Pfam" id="PF14633"/>
    </source>
</evidence>
<evidence type="ECO:0000256" key="1">
    <source>
        <dbReference type="SAM" id="MobiDB-lite"/>
    </source>
</evidence>
<dbReference type="Gene3D" id="3.30.420.140">
    <property type="entry name" value="YqgF/RNase H-like domain"/>
    <property type="match status" value="1"/>
</dbReference>
<dbReference type="InterPro" id="IPR036860">
    <property type="entry name" value="SH2_dom_sf"/>
</dbReference>
<dbReference type="Pfam" id="PF21710">
    <property type="entry name" value="Spt6_S1"/>
    <property type="match status" value="1"/>
</dbReference>
<dbReference type="Gene3D" id="2.40.50.140">
    <property type="entry name" value="Nucleic acid-binding proteins"/>
    <property type="match status" value="1"/>
</dbReference>
<gene>
    <name evidence="4" type="ORF">BT96DRAFT_946256</name>
</gene>
<dbReference type="GO" id="GO:0140673">
    <property type="term" value="P:transcription elongation-coupled chromatin remodeling"/>
    <property type="evidence" value="ECO:0007669"/>
    <property type="project" value="InterPro"/>
</dbReference>
<name>A0A6A4GYU6_9AGAR</name>
<keyword evidence="5" id="KW-1185">Reference proteome</keyword>
<reference evidence="4" key="1">
    <citation type="journal article" date="2019" name="Environ. Microbiol.">
        <title>Fungal ecological strategies reflected in gene transcription - a case study of two litter decomposers.</title>
        <authorList>
            <person name="Barbi F."/>
            <person name="Kohler A."/>
            <person name="Barry K."/>
            <person name="Baskaran P."/>
            <person name="Daum C."/>
            <person name="Fauchery L."/>
            <person name="Ihrmark K."/>
            <person name="Kuo A."/>
            <person name="LaButti K."/>
            <person name="Lipzen A."/>
            <person name="Morin E."/>
            <person name="Grigoriev I.V."/>
            <person name="Henrissat B."/>
            <person name="Lindahl B."/>
            <person name="Martin F."/>
        </authorList>
    </citation>
    <scope>NUCLEOTIDE SEQUENCE</scope>
    <source>
        <strain evidence="4">JB14</strain>
    </source>
</reference>
<dbReference type="Gene3D" id="1.10.150.850">
    <property type="entry name" value="Spt6, helix-hairpin-helix domain"/>
    <property type="match status" value="1"/>
</dbReference>
<feature type="region of interest" description="Disordered" evidence="1">
    <location>
        <begin position="374"/>
        <end position="410"/>
    </location>
</feature>
<dbReference type="InterPro" id="IPR035420">
    <property type="entry name" value="Spt6_SH2"/>
</dbReference>
<dbReference type="PANTHER" id="PTHR10145:SF6">
    <property type="entry name" value="TRANSCRIPTION ELONGATION FACTOR SPT6"/>
    <property type="match status" value="1"/>
</dbReference>
<proteinExistence type="predicted"/>
<dbReference type="AlphaFoldDB" id="A0A6A4GYU6"/>
<dbReference type="InterPro" id="IPR049540">
    <property type="entry name" value="Spt6-like_S1"/>
</dbReference>
<dbReference type="GO" id="GO:0008023">
    <property type="term" value="C:transcription elongation factor complex"/>
    <property type="evidence" value="ECO:0007669"/>
    <property type="project" value="TreeGrafter"/>
</dbReference>
<dbReference type="CDD" id="cd09918">
    <property type="entry name" value="SH2_Nterm_SPT6_like"/>
    <property type="match status" value="1"/>
</dbReference>
<feature type="domain" description="Spt6 SH2" evidence="2">
    <location>
        <begin position="598"/>
        <end position="674"/>
    </location>
</feature>
<dbReference type="Proteomes" id="UP000799118">
    <property type="component" value="Unassembled WGS sequence"/>
</dbReference>
<dbReference type="InterPro" id="IPR012340">
    <property type="entry name" value="NA-bd_OB-fold"/>
</dbReference>
<dbReference type="GO" id="GO:0031491">
    <property type="term" value="F:nucleosome binding"/>
    <property type="evidence" value="ECO:0007669"/>
    <property type="project" value="TreeGrafter"/>
</dbReference>
<sequence>MDEVFPAIDSVEMVTDTTEWLLLKYKEKKQNDTMFRFHDDDGIEGEKKHKMPSRISVYKLAKKSVVSRLADGFGIASHKVVLNFVNETRLHYIDNQNIDPLIYAEQFADPDPAKALSPNELLRHARMIIATESSDQGVNKIDKQHVYYRFKYLHGKPIEKMLESSQFFISSKRKGTAAHDLLRESAKAWNKNGHRWFRKCGAALDTSCQRLCLGARVILRKDAISVVFMDDGGHMHKWIKMTISSILKTQDEFIDIIRRRKPDVILIGGFTMATTELSQCVKEIVSGRACAYLRSKTEFSTLPRPAQCKILCWSHLFDEDINIWKARDLVQKNDGLGGSLVNRNQFIKSGILTTKIFLNAAGFLRIVQEQDDIKSKHRMDDEQAPDPPDDTPCPENGHQRSGIPDEKDIHDEHPSHVVGLIMQDPENDKKLSELNLDKFADSKRHTLNVIHDELLHPLAEQRLPFPPISDWHVLTMLSGETQKTLSIGLIISILVLRTRPGVVNVRLDSGVEGTIEQDYLVDLGGPERNITKGITMKDVIIGVRLDHQNDTFSVELSTRESDTEPGDAAFRRKDRDLDDPWDHIQESRDRDLLDRKKRAEAENYLDSQQRGDVVIHLSSKGADHLAVTWKVDDKLYHHIDIIEKNYDPSGQSSDSQFVIDNFTYSDLDKLIVHHPVRVTPEAYHLFEAAAGGVPELCDAFKVCHLHEAQKEPGASGSKTPHGAGRRLPYELHKHLTHMVELHQLQTMVVRRLVSERLLPNIHTLDTKPHATLPPSNMNPA</sequence>
<dbReference type="Pfam" id="PF14633">
    <property type="entry name" value="SH2_2"/>
    <property type="match status" value="1"/>
</dbReference>
<dbReference type="InterPro" id="IPR042066">
    <property type="entry name" value="Spt6_death-like"/>
</dbReference>
<dbReference type="GO" id="GO:0042393">
    <property type="term" value="F:histone binding"/>
    <property type="evidence" value="ECO:0007669"/>
    <property type="project" value="TreeGrafter"/>
</dbReference>
<dbReference type="InterPro" id="IPR023323">
    <property type="entry name" value="Tex-like_dom_sf"/>
</dbReference>
<dbReference type="EMBL" id="ML769664">
    <property type="protein sequence ID" value="KAE9390245.1"/>
    <property type="molecule type" value="Genomic_DNA"/>
</dbReference>
<dbReference type="Gene3D" id="1.10.10.2740">
    <property type="entry name" value="Spt6, Death-like domain"/>
    <property type="match status" value="1"/>
</dbReference>
<dbReference type="InterPro" id="IPR017072">
    <property type="entry name" value="TF_Spt6"/>
</dbReference>
<dbReference type="SUPFAM" id="SSF55550">
    <property type="entry name" value="SH2 domain"/>
    <property type="match status" value="1"/>
</dbReference>
<dbReference type="Gene3D" id="1.10.3500.10">
    <property type="entry name" value="Tex N-terminal region-like"/>
    <property type="match status" value="1"/>
</dbReference>
<dbReference type="Gene3D" id="3.30.505.10">
    <property type="entry name" value="SH2 domain"/>
    <property type="match status" value="1"/>
</dbReference>
<dbReference type="GO" id="GO:0034728">
    <property type="term" value="P:nucleosome organization"/>
    <property type="evidence" value="ECO:0007669"/>
    <property type="project" value="TreeGrafter"/>
</dbReference>
<dbReference type="PANTHER" id="PTHR10145">
    <property type="entry name" value="TRANSCRIPTION ELONGATION FACTOR SPT6"/>
    <property type="match status" value="1"/>
</dbReference>
<dbReference type="InterPro" id="IPR035019">
    <property type="entry name" value="Spt6_SH2_N"/>
</dbReference>
<accession>A0A6A4GYU6</accession>
<protein>
    <submittedName>
        <fullName evidence="4">Uncharacterized protein</fullName>
    </submittedName>
</protein>
<feature type="domain" description="Spt6-like S1/OB" evidence="3">
    <location>
        <begin position="473"/>
        <end position="562"/>
    </location>
</feature>
<organism evidence="4 5">
    <name type="scientific">Gymnopus androsaceus JB14</name>
    <dbReference type="NCBI Taxonomy" id="1447944"/>
    <lineage>
        <taxon>Eukaryota</taxon>
        <taxon>Fungi</taxon>
        <taxon>Dikarya</taxon>
        <taxon>Basidiomycota</taxon>
        <taxon>Agaricomycotina</taxon>
        <taxon>Agaricomycetes</taxon>
        <taxon>Agaricomycetidae</taxon>
        <taxon>Agaricales</taxon>
        <taxon>Marasmiineae</taxon>
        <taxon>Omphalotaceae</taxon>
        <taxon>Gymnopus</taxon>
    </lineage>
</organism>
<evidence type="ECO:0000313" key="4">
    <source>
        <dbReference type="EMBL" id="KAE9390245.1"/>
    </source>
</evidence>
<evidence type="ECO:0000259" key="3">
    <source>
        <dbReference type="Pfam" id="PF21710"/>
    </source>
</evidence>
<dbReference type="InterPro" id="IPR037027">
    <property type="entry name" value="YqgF/RNaseH-like_dom_sf"/>
</dbReference>
<evidence type="ECO:0000313" key="5">
    <source>
        <dbReference type="Proteomes" id="UP000799118"/>
    </source>
</evidence>